<dbReference type="PANTHER" id="PTHR10353">
    <property type="entry name" value="GLYCOSYL HYDROLASE"/>
    <property type="match status" value="1"/>
</dbReference>
<dbReference type="Proteomes" id="UP001153292">
    <property type="component" value="Chromosome 2"/>
</dbReference>
<dbReference type="Pfam" id="PF00232">
    <property type="entry name" value="Glyco_hydro_1"/>
    <property type="match status" value="1"/>
</dbReference>
<organism evidence="6 7">
    <name type="scientific">Chilo suppressalis</name>
    <name type="common">Asiatic rice borer moth</name>
    <dbReference type="NCBI Taxonomy" id="168631"/>
    <lineage>
        <taxon>Eukaryota</taxon>
        <taxon>Metazoa</taxon>
        <taxon>Ecdysozoa</taxon>
        <taxon>Arthropoda</taxon>
        <taxon>Hexapoda</taxon>
        <taxon>Insecta</taxon>
        <taxon>Pterygota</taxon>
        <taxon>Neoptera</taxon>
        <taxon>Endopterygota</taxon>
        <taxon>Lepidoptera</taxon>
        <taxon>Glossata</taxon>
        <taxon>Ditrysia</taxon>
        <taxon>Pyraloidea</taxon>
        <taxon>Crambidae</taxon>
        <taxon>Crambinae</taxon>
        <taxon>Chilo</taxon>
    </lineage>
</organism>
<dbReference type="PRINTS" id="PR00131">
    <property type="entry name" value="GLHYDRLASE1"/>
</dbReference>
<feature type="signal peptide" evidence="5">
    <location>
        <begin position="1"/>
        <end position="19"/>
    </location>
</feature>
<sequence length="515" mass="59140">MVLVGVYLFSLSFLSSAKGWTDTKQRSFREGFLFGAGTSAYQVEGAWNEDDKGESMWDRFTHEHPEVIEGATNGDVASDSYHFYHRDVEMLRELGVDHYRFSIAWSRILPTGLSNKVNEKGLKYYDNLIYELIKYNIEPVVTMYHMDLPKRLQDLGGWANPLSVEWFVEYATILFERYSSKVKYWVTINQPNKICMDGYGDHSMAPGINMKGIADYLCVKNIMLAHAKAYRLYEKNYKANNYKGLVGIALSMNWAEPVNNKTENVKATDDYRAFTIGLYMDPIWSAEGGFPKVVRDTIAKKSKEKGFSKSRLPELSAEEMALLKGAADFLGMNHYTTFLVQKGSTDYESPSFLDDVNVDLTQGKDWKKSRSSWLKGAPFGLYKIYLYINQKYDYPKTFITEHGWSTKPGIGDQSRVDNLRGYLFALQLAMEDGADVIGYTAWSLMDNVEWTAGISERFGLYEVAFDTEEKKRTARMSALVYKRIIETRIIEENWTPDSMNIQISNRRTNKNKVEL</sequence>
<dbReference type="EMBL" id="OU963895">
    <property type="protein sequence ID" value="CAH0401699.1"/>
    <property type="molecule type" value="Genomic_DNA"/>
</dbReference>
<keyword evidence="7" id="KW-1185">Reference proteome</keyword>
<dbReference type="InterPro" id="IPR033132">
    <property type="entry name" value="GH_1_N_CS"/>
</dbReference>
<keyword evidence="5" id="KW-0732">Signal</keyword>
<feature type="chain" id="PRO_5047278345" description="Seminal fluid protein" evidence="5">
    <location>
        <begin position="20"/>
        <end position="515"/>
    </location>
</feature>
<accession>A0ABN8B3X2</accession>
<keyword evidence="2" id="KW-0378">Hydrolase</keyword>
<dbReference type="InterPro" id="IPR017853">
    <property type="entry name" value="GH"/>
</dbReference>
<gene>
    <name evidence="6" type="ORF">CHILSU_LOCUS4932</name>
</gene>
<dbReference type="PANTHER" id="PTHR10353:SF36">
    <property type="entry name" value="LP05116P"/>
    <property type="match status" value="1"/>
</dbReference>
<proteinExistence type="inferred from homology"/>
<protein>
    <recommendedName>
        <fullName evidence="8">Seminal fluid protein</fullName>
    </recommendedName>
</protein>
<dbReference type="SUPFAM" id="SSF51445">
    <property type="entry name" value="(Trans)glycosidases"/>
    <property type="match status" value="1"/>
</dbReference>
<comment type="similarity">
    <text evidence="1 4">Belongs to the glycosyl hydrolase 1 family.</text>
</comment>
<dbReference type="PROSITE" id="PS00653">
    <property type="entry name" value="GLYCOSYL_HYDROL_F1_2"/>
    <property type="match status" value="1"/>
</dbReference>
<evidence type="ECO:0000313" key="6">
    <source>
        <dbReference type="EMBL" id="CAH0401699.1"/>
    </source>
</evidence>
<evidence type="ECO:0000256" key="2">
    <source>
        <dbReference type="ARBA" id="ARBA00022801"/>
    </source>
</evidence>
<keyword evidence="3" id="KW-0326">Glycosidase</keyword>
<dbReference type="InterPro" id="IPR001360">
    <property type="entry name" value="Glyco_hydro_1"/>
</dbReference>
<evidence type="ECO:0000256" key="5">
    <source>
        <dbReference type="SAM" id="SignalP"/>
    </source>
</evidence>
<dbReference type="Gene3D" id="3.20.20.80">
    <property type="entry name" value="Glycosidases"/>
    <property type="match status" value="1"/>
</dbReference>
<reference evidence="6" key="1">
    <citation type="submission" date="2021-12" db="EMBL/GenBank/DDBJ databases">
        <authorList>
            <person name="King R."/>
        </authorList>
    </citation>
    <scope>NUCLEOTIDE SEQUENCE</scope>
</reference>
<evidence type="ECO:0000256" key="4">
    <source>
        <dbReference type="RuleBase" id="RU003690"/>
    </source>
</evidence>
<evidence type="ECO:0000313" key="7">
    <source>
        <dbReference type="Proteomes" id="UP001153292"/>
    </source>
</evidence>
<evidence type="ECO:0000256" key="3">
    <source>
        <dbReference type="ARBA" id="ARBA00023295"/>
    </source>
</evidence>
<evidence type="ECO:0000256" key="1">
    <source>
        <dbReference type="ARBA" id="ARBA00010838"/>
    </source>
</evidence>
<name>A0ABN8B3X2_CHISP</name>
<evidence type="ECO:0008006" key="8">
    <source>
        <dbReference type="Google" id="ProtNLM"/>
    </source>
</evidence>